<dbReference type="Proteomes" id="UP000217257">
    <property type="component" value="Chromosome"/>
</dbReference>
<evidence type="ECO:0000313" key="3">
    <source>
        <dbReference type="Proteomes" id="UP000217257"/>
    </source>
</evidence>
<evidence type="ECO:0000256" key="1">
    <source>
        <dbReference type="SAM" id="SignalP"/>
    </source>
</evidence>
<dbReference type="NCBIfam" id="NF040596">
    <property type="entry name" value="MXAN_2562_fam"/>
    <property type="match status" value="1"/>
</dbReference>
<accession>A0A250J1Q5</accession>
<name>A0A250J1Q5_9BACT</name>
<feature type="chain" id="PRO_5012806576" description="Outer membrane protein beta-barrel domain-containing protein" evidence="1">
    <location>
        <begin position="21"/>
        <end position="251"/>
    </location>
</feature>
<dbReference type="EMBL" id="CP022098">
    <property type="protein sequence ID" value="ATB37422.1"/>
    <property type="molecule type" value="Genomic_DNA"/>
</dbReference>
<gene>
    <name evidence="2" type="ORF">CYFUS_002844</name>
</gene>
<protein>
    <recommendedName>
        <fullName evidence="4">Outer membrane protein beta-barrel domain-containing protein</fullName>
    </recommendedName>
</protein>
<feature type="signal peptide" evidence="1">
    <location>
        <begin position="1"/>
        <end position="20"/>
    </location>
</feature>
<reference evidence="2 3" key="1">
    <citation type="submission" date="2017-06" db="EMBL/GenBank/DDBJ databases">
        <title>Sequencing and comparative analysis of myxobacterial genomes.</title>
        <authorList>
            <person name="Rupp O."/>
            <person name="Goesmann A."/>
            <person name="Sogaard-Andersen L."/>
        </authorList>
    </citation>
    <scope>NUCLEOTIDE SEQUENCE [LARGE SCALE GENOMIC DNA]</scope>
    <source>
        <strain evidence="2 3">DSM 52655</strain>
    </source>
</reference>
<organism evidence="2 3">
    <name type="scientific">Cystobacter fuscus</name>
    <dbReference type="NCBI Taxonomy" id="43"/>
    <lineage>
        <taxon>Bacteria</taxon>
        <taxon>Pseudomonadati</taxon>
        <taxon>Myxococcota</taxon>
        <taxon>Myxococcia</taxon>
        <taxon>Myxococcales</taxon>
        <taxon>Cystobacterineae</taxon>
        <taxon>Archangiaceae</taxon>
        <taxon>Cystobacter</taxon>
    </lineage>
</organism>
<dbReference type="RefSeq" id="WP_095985748.1">
    <property type="nucleotide sequence ID" value="NZ_CP022098.1"/>
</dbReference>
<sequence length="251" mass="27731">MARAVAFGVAVLLAALPGQAQVYSDAPTQSPRGGSVELRLGSYRPQIDGEEGVSGGPFTDIYGEGRWWLFELELQRFFYQGIGTAGLSLSVGYAEKFGYALTKDKQTPSSERTSFHVVPLHLRGVYRFDYPAFQWGFPLIPYVKPGLVFVPWWATKGGKLDEAPATEGSEGSEGTPARKGRGVRFGWEVAVGLSFMLDVLEPRFARDFDSDLGINHSYIFAEYTYSKVNSFGQPGLNLSDSYWMFGLALDY</sequence>
<keyword evidence="1" id="KW-0732">Signal</keyword>
<evidence type="ECO:0000313" key="2">
    <source>
        <dbReference type="EMBL" id="ATB37422.1"/>
    </source>
</evidence>
<dbReference type="KEGG" id="cfus:CYFUS_002844"/>
<evidence type="ECO:0008006" key="4">
    <source>
        <dbReference type="Google" id="ProtNLM"/>
    </source>
</evidence>
<dbReference type="AlphaFoldDB" id="A0A250J1Q5"/>
<proteinExistence type="predicted"/>